<dbReference type="Proteomes" id="UP001589865">
    <property type="component" value="Unassembled WGS sequence"/>
</dbReference>
<dbReference type="PANTHER" id="PTHR10151:SF120">
    <property type="entry name" value="BIS(5'-ADENOSYL)-TRIPHOSPHATASE"/>
    <property type="match status" value="1"/>
</dbReference>
<name>A0ABV6JMK2_9PROT</name>
<evidence type="ECO:0000313" key="2">
    <source>
        <dbReference type="Proteomes" id="UP001589865"/>
    </source>
</evidence>
<dbReference type="RefSeq" id="WP_377042375.1">
    <property type="nucleotide sequence ID" value="NZ_JBHLUN010000001.1"/>
</dbReference>
<dbReference type="Pfam" id="PF01663">
    <property type="entry name" value="Phosphodiest"/>
    <property type="match status" value="1"/>
</dbReference>
<dbReference type="InterPro" id="IPR017850">
    <property type="entry name" value="Alkaline_phosphatase_core_sf"/>
</dbReference>
<comment type="caution">
    <text evidence="1">The sequence shown here is derived from an EMBL/GenBank/DDBJ whole genome shotgun (WGS) entry which is preliminary data.</text>
</comment>
<protein>
    <submittedName>
        <fullName evidence="1">Alkaline phosphatase family protein</fullName>
    </submittedName>
</protein>
<dbReference type="PANTHER" id="PTHR10151">
    <property type="entry name" value="ECTONUCLEOTIDE PYROPHOSPHATASE/PHOSPHODIESTERASE"/>
    <property type="match status" value="1"/>
</dbReference>
<gene>
    <name evidence="1" type="ORF">ACFFGY_00470</name>
</gene>
<dbReference type="Gene3D" id="3.40.720.10">
    <property type="entry name" value="Alkaline Phosphatase, subunit A"/>
    <property type="match status" value="2"/>
</dbReference>
<evidence type="ECO:0000313" key="1">
    <source>
        <dbReference type="EMBL" id="MFC0406700.1"/>
    </source>
</evidence>
<dbReference type="EMBL" id="JBHLUN010000001">
    <property type="protein sequence ID" value="MFC0406700.1"/>
    <property type="molecule type" value="Genomic_DNA"/>
</dbReference>
<organism evidence="1 2">
    <name type="scientific">Roseomonas elaeocarpi</name>
    <dbReference type="NCBI Taxonomy" id="907779"/>
    <lineage>
        <taxon>Bacteria</taxon>
        <taxon>Pseudomonadati</taxon>
        <taxon>Pseudomonadota</taxon>
        <taxon>Alphaproteobacteria</taxon>
        <taxon>Acetobacterales</taxon>
        <taxon>Roseomonadaceae</taxon>
        <taxon>Roseomonas</taxon>
    </lineage>
</organism>
<proteinExistence type="predicted"/>
<dbReference type="SUPFAM" id="SSF53649">
    <property type="entry name" value="Alkaline phosphatase-like"/>
    <property type="match status" value="1"/>
</dbReference>
<keyword evidence="2" id="KW-1185">Reference proteome</keyword>
<sequence length="492" mass="52042">MSDQRDYSSAARPRRVLVVLFDGLRPDVVTAERMPTLHRFLEGARRFTEASSVFPSITRVCATAIGTGAPPAVNGIIHNGFPDPAAREGRFLDTALADDMRRGAAHHGAAFTATPRFADALAGAGRRFALVHSGSSGGAYLLDPRARDNGSAVFSVLGRDQTETPDTWDLVVERLGPPPTAPADKLPFLRYAGQAMAEVLIPELQPDVAFLWLTEPDWSFHYRGMDTPATAEAMRLADEAFARTLAAIRRLPGGEDTAVITMSDHGHVGTTESFDLVAALRELGFEATLDRPGADLSVAAGTLCWLWPTERDEARLGRLAAALQEMPWCGMLLSDGGNGLEGRFPGTFDLALVNADHPRSAPLLVGMRGGPGPDLFGLPGSSPLVGKDLARGGGMHGGLHRREMANLIALAAPGVSAGEDVSPVGLIDIGPTILGLLGIAAPASMVGRDITNPALSPRSSRTVEVGYGSYRQRLTLAGEGRGTILRDGERIA</sequence>
<dbReference type="InterPro" id="IPR002591">
    <property type="entry name" value="Phosphodiest/P_Trfase"/>
</dbReference>
<accession>A0ABV6JMK2</accession>
<reference evidence="1 2" key="1">
    <citation type="submission" date="2024-09" db="EMBL/GenBank/DDBJ databases">
        <authorList>
            <person name="Sun Q."/>
            <person name="Mori K."/>
        </authorList>
    </citation>
    <scope>NUCLEOTIDE SEQUENCE [LARGE SCALE GENOMIC DNA]</scope>
    <source>
        <strain evidence="1 2">TBRC 5777</strain>
    </source>
</reference>